<protein>
    <recommendedName>
        <fullName evidence="4">DUF2059 domain-containing protein</fullName>
    </recommendedName>
</protein>
<dbReference type="Proteomes" id="UP001218638">
    <property type="component" value="Chromosome"/>
</dbReference>
<feature type="chain" id="PRO_5042099805" description="DUF2059 domain-containing protein" evidence="1">
    <location>
        <begin position="21"/>
        <end position="181"/>
    </location>
</feature>
<evidence type="ECO:0008006" key="4">
    <source>
        <dbReference type="Google" id="ProtNLM"/>
    </source>
</evidence>
<organism evidence="2 3">
    <name type="scientific">Synoicihabitans lomoniglobus</name>
    <dbReference type="NCBI Taxonomy" id="2909285"/>
    <lineage>
        <taxon>Bacteria</taxon>
        <taxon>Pseudomonadati</taxon>
        <taxon>Verrucomicrobiota</taxon>
        <taxon>Opitutia</taxon>
        <taxon>Opitutales</taxon>
        <taxon>Opitutaceae</taxon>
        <taxon>Synoicihabitans</taxon>
    </lineage>
</organism>
<proteinExistence type="predicted"/>
<keyword evidence="3" id="KW-1185">Reference proteome</keyword>
<dbReference type="AlphaFoldDB" id="A0AAE9ZWV7"/>
<reference evidence="2" key="1">
    <citation type="submission" date="2023-03" db="EMBL/GenBank/DDBJ databases">
        <title>Lomoglobus Profundus gen. nov., sp. nov., a novel member of the phylum Verrucomicrobia, isolated from deep-marine sediment of South China Sea.</title>
        <authorList>
            <person name="Ahmad T."/>
            <person name="Ishaq S.E."/>
            <person name="Wang F."/>
        </authorList>
    </citation>
    <scope>NUCLEOTIDE SEQUENCE</scope>
    <source>
        <strain evidence="2">LMO-M01</strain>
    </source>
</reference>
<dbReference type="RefSeq" id="WP_330929959.1">
    <property type="nucleotide sequence ID" value="NZ_CP119075.1"/>
</dbReference>
<dbReference type="KEGG" id="slom:PXH66_20210"/>
<accession>A0AAE9ZWV7</accession>
<evidence type="ECO:0000313" key="2">
    <source>
        <dbReference type="EMBL" id="WED64674.1"/>
    </source>
</evidence>
<sequence>MRFLTHLALGLALLVPLVNARTPEETVGVYLEKMKTEGLGSIAGLMHPDELRKFQTMMQPVIDLSLQDPEMEGLFAEFAEPEDSTQPRELSPVEFMQLFLAWVQSMQPGAAEALNNASWDIIGHVKEGDIDHVVTRMHLNMRGVEIEKLAVVSTRDFEGEAMMILTGEIRQLAQALQAQSQ</sequence>
<evidence type="ECO:0000256" key="1">
    <source>
        <dbReference type="SAM" id="SignalP"/>
    </source>
</evidence>
<name>A0AAE9ZWV7_9BACT</name>
<dbReference type="EMBL" id="CP119075">
    <property type="protein sequence ID" value="WED64674.1"/>
    <property type="molecule type" value="Genomic_DNA"/>
</dbReference>
<feature type="signal peptide" evidence="1">
    <location>
        <begin position="1"/>
        <end position="20"/>
    </location>
</feature>
<gene>
    <name evidence="2" type="ORF">PXH66_20210</name>
</gene>
<keyword evidence="1" id="KW-0732">Signal</keyword>
<evidence type="ECO:0000313" key="3">
    <source>
        <dbReference type="Proteomes" id="UP001218638"/>
    </source>
</evidence>